<evidence type="ECO:0000313" key="3">
    <source>
        <dbReference type="Proteomes" id="UP001597131"/>
    </source>
</evidence>
<dbReference type="SUPFAM" id="SSF49464">
    <property type="entry name" value="Carboxypeptidase regulatory domain-like"/>
    <property type="match status" value="1"/>
</dbReference>
<feature type="chain" id="PRO_5045379174" description="Carboxypeptidase-like regulatory domain-containing protein" evidence="1">
    <location>
        <begin position="23"/>
        <end position="268"/>
    </location>
</feature>
<reference evidence="3" key="1">
    <citation type="journal article" date="2019" name="Int. J. Syst. Evol. Microbiol.">
        <title>The Global Catalogue of Microorganisms (GCM) 10K type strain sequencing project: providing services to taxonomists for standard genome sequencing and annotation.</title>
        <authorList>
            <consortium name="The Broad Institute Genomics Platform"/>
            <consortium name="The Broad Institute Genome Sequencing Center for Infectious Disease"/>
            <person name="Wu L."/>
            <person name="Ma J."/>
        </authorList>
    </citation>
    <scope>NUCLEOTIDE SEQUENCE [LARGE SCALE GENOMIC DNA]</scope>
    <source>
        <strain evidence="3">CCUG 64793</strain>
    </source>
</reference>
<organism evidence="2 3">
    <name type="scientific">Salegentibacter chungangensis</name>
    <dbReference type="NCBI Taxonomy" id="1335724"/>
    <lineage>
        <taxon>Bacteria</taxon>
        <taxon>Pseudomonadati</taxon>
        <taxon>Bacteroidota</taxon>
        <taxon>Flavobacteriia</taxon>
        <taxon>Flavobacteriales</taxon>
        <taxon>Flavobacteriaceae</taxon>
        <taxon>Salegentibacter</taxon>
    </lineage>
</organism>
<keyword evidence="1" id="KW-0732">Signal</keyword>
<accession>A0ABW3NUS4</accession>
<sequence length="268" mass="30442">MKRFFSSGLLILILLMGSSVFAQETRRLSIAGKVNIPGEYSAEGITVFNESSGKGTVTNKQGRFTIAVALNDKLSFISLLFEEFNVIVDEGVVESGMLNIFLNEMVTELPEVVVSPNNLSGYVFVDVARLEVENPRLPRYTAAELASLEYQYTPDSLSGPGRNDAMLASRTRLVHGLNFVNLFKAIVEETKNDRRKLPDRDIDDKVRRMYDDEFFRENLDIQLKNINDFIFYASDHGLTEKMLREGNELDLISFLIEQSKEYKQQKSQ</sequence>
<gene>
    <name evidence="2" type="ORF">ACFQ3Q_13235</name>
</gene>
<feature type="signal peptide" evidence="1">
    <location>
        <begin position="1"/>
        <end position="22"/>
    </location>
</feature>
<evidence type="ECO:0000256" key="1">
    <source>
        <dbReference type="SAM" id="SignalP"/>
    </source>
</evidence>
<dbReference type="RefSeq" id="WP_380746616.1">
    <property type="nucleotide sequence ID" value="NZ_JBHTLI010000003.1"/>
</dbReference>
<evidence type="ECO:0000313" key="2">
    <source>
        <dbReference type="EMBL" id="MFD1096720.1"/>
    </source>
</evidence>
<keyword evidence="3" id="KW-1185">Reference proteome</keyword>
<name>A0ABW3NUS4_9FLAO</name>
<dbReference type="EMBL" id="JBHTLI010000003">
    <property type="protein sequence ID" value="MFD1096720.1"/>
    <property type="molecule type" value="Genomic_DNA"/>
</dbReference>
<evidence type="ECO:0008006" key="4">
    <source>
        <dbReference type="Google" id="ProtNLM"/>
    </source>
</evidence>
<comment type="caution">
    <text evidence="2">The sequence shown here is derived from an EMBL/GenBank/DDBJ whole genome shotgun (WGS) entry which is preliminary data.</text>
</comment>
<protein>
    <recommendedName>
        <fullName evidence="4">Carboxypeptidase-like regulatory domain-containing protein</fullName>
    </recommendedName>
</protein>
<dbReference type="Proteomes" id="UP001597131">
    <property type="component" value="Unassembled WGS sequence"/>
</dbReference>
<dbReference type="InterPro" id="IPR008969">
    <property type="entry name" value="CarboxyPept-like_regulatory"/>
</dbReference>
<proteinExistence type="predicted"/>